<dbReference type="InterPro" id="IPR046462">
    <property type="entry name" value="TerL_nuclease"/>
</dbReference>
<feature type="domain" description="Terminase large subunit-like endonuclease" evidence="2">
    <location>
        <begin position="247"/>
        <end position="529"/>
    </location>
</feature>
<dbReference type="Pfam" id="PF20441">
    <property type="entry name" value="TerL_nuclease"/>
    <property type="match status" value="1"/>
</dbReference>
<comment type="caution">
    <text evidence="3">The sequence shown here is derived from an EMBL/GenBank/DDBJ whole genome shotgun (WGS) entry which is preliminary data.</text>
</comment>
<organism evidence="3 5">
    <name type="scientific">Enterococcus gilvus ATCC BAA-350</name>
    <dbReference type="NCBI Taxonomy" id="1158614"/>
    <lineage>
        <taxon>Bacteria</taxon>
        <taxon>Bacillati</taxon>
        <taxon>Bacillota</taxon>
        <taxon>Bacilli</taxon>
        <taxon>Lactobacillales</taxon>
        <taxon>Enterococcaceae</taxon>
        <taxon>Enterococcus</taxon>
    </lineage>
</organism>
<gene>
    <name evidence="4" type="ORF">I592_00619</name>
    <name evidence="3" type="ORF">UKC_03343</name>
</gene>
<evidence type="ECO:0000313" key="3">
    <source>
        <dbReference type="EMBL" id="EOI53391.1"/>
    </source>
</evidence>
<name>R2V6S5_9ENTE</name>
<sequence length="548" mass="63944">MISHKYIEDYFNRYESGEIKLNKDRVDLIKYLKREVLSRNDLYFDDQQIDNYISFSERWFFSLDPWEKFIAPFIFLYFKEDDELFFEEFFISMGRGGGKNGFITTLATYFISPLHGIRNYNVSVVANSEKQAKVSFDESFNKIEAEKGLQKSFDHKKAQITGVATKSVFTFQTSNASTKDGGREGCVIYDEIHEMENRATVDVFSGGLGKVANPREFFIGTDGFVREGFYDQLVERCRDVMNGDNPDDDRIFPFICKLDDKAEVDEYDMWEKANPAFEKPIIGRSKRLFNKVKKQYLALNTNPGGRLAFMTKRMNLPEEDVEKDVTSWENILATNRPYPELLHRTAIAGFDYASIRDFASVGLLFKIEGRYVWKTHSFVRKGFLQMVKLKAPIEEWEQRGLLTIVDEPSIDPMHIVRWLDNQRDYYGIQKVVADNFRMDLLKPLLEEYGFEYEFIRNPRGVHSKVAPIVEDSFANKKIIFEDNPLMRWYVQNTLVKTDALGNKTYLKKEEKTRKTDGFQAFLMALYKSDEIEETDISGFLDLMDGINF</sequence>
<evidence type="ECO:0000313" key="6">
    <source>
        <dbReference type="Proteomes" id="UP000014160"/>
    </source>
</evidence>
<evidence type="ECO:0000259" key="2">
    <source>
        <dbReference type="Pfam" id="PF20441"/>
    </source>
</evidence>
<evidence type="ECO:0000313" key="4">
    <source>
        <dbReference type="EMBL" id="EOW81334.1"/>
    </source>
</evidence>
<evidence type="ECO:0008006" key="7">
    <source>
        <dbReference type="Google" id="ProtNLM"/>
    </source>
</evidence>
<dbReference type="Pfam" id="PF03354">
    <property type="entry name" value="TerL_ATPase"/>
    <property type="match status" value="1"/>
</dbReference>
<dbReference type="EMBL" id="ASWH01000001">
    <property type="protein sequence ID" value="EOW81334.1"/>
    <property type="molecule type" value="Genomic_DNA"/>
</dbReference>
<dbReference type="PANTHER" id="PTHR41287:SF1">
    <property type="entry name" value="PROTEIN YMFN"/>
    <property type="match status" value="1"/>
</dbReference>
<dbReference type="RefSeq" id="WP_010781688.1">
    <property type="nucleotide sequence ID" value="NZ_ASWH01000001.1"/>
</dbReference>
<reference evidence="3 5" key="1">
    <citation type="submission" date="2013-02" db="EMBL/GenBank/DDBJ databases">
        <title>The Genome Sequence of Enterococcus gilvus ATCC BAA-350.</title>
        <authorList>
            <consortium name="The Broad Institute Genome Sequencing Platform"/>
            <consortium name="The Broad Institute Genome Sequencing Center for Infectious Disease"/>
            <person name="Earl A.M."/>
            <person name="Gilmore M.S."/>
            <person name="Lebreton F."/>
            <person name="Walker B."/>
            <person name="Young S.K."/>
            <person name="Zeng Q."/>
            <person name="Gargeya S."/>
            <person name="Fitzgerald M."/>
            <person name="Haas B."/>
            <person name="Abouelleil A."/>
            <person name="Alvarado L."/>
            <person name="Arachchi H.M."/>
            <person name="Berlin A.M."/>
            <person name="Chapman S.B."/>
            <person name="Dewar J."/>
            <person name="Goldberg J."/>
            <person name="Griggs A."/>
            <person name="Gujja S."/>
            <person name="Hansen M."/>
            <person name="Howarth C."/>
            <person name="Imamovic A."/>
            <person name="Larimer J."/>
            <person name="McCowan C."/>
            <person name="Murphy C."/>
            <person name="Neiman D."/>
            <person name="Pearson M."/>
            <person name="Priest M."/>
            <person name="Roberts A."/>
            <person name="Saif S."/>
            <person name="Shea T."/>
            <person name="Sisk P."/>
            <person name="Sykes S."/>
            <person name="Wortman J."/>
            <person name="Nusbaum C."/>
            <person name="Birren B."/>
        </authorList>
    </citation>
    <scope>NUCLEOTIDE SEQUENCE [LARGE SCALE GENOMIC DNA]</scope>
    <source>
        <strain evidence="3 5">ATCC BAA-350</strain>
    </source>
</reference>
<dbReference type="AlphaFoldDB" id="R2V6S5"/>
<dbReference type="InterPro" id="IPR046461">
    <property type="entry name" value="TerL_ATPase"/>
</dbReference>
<reference evidence="4 6" key="2">
    <citation type="submission" date="2013-03" db="EMBL/GenBank/DDBJ databases">
        <title>The Genome Sequence of Enterococcus gilvus ATCC BAA-350 (PacBio/Illumina hybrid assembly).</title>
        <authorList>
            <consortium name="The Broad Institute Genomics Platform"/>
            <consortium name="The Broad Institute Genome Sequencing Center for Infectious Disease"/>
            <person name="Earl A."/>
            <person name="Russ C."/>
            <person name="Gilmore M."/>
            <person name="Surin D."/>
            <person name="Walker B."/>
            <person name="Young S."/>
            <person name="Zeng Q."/>
            <person name="Gargeya S."/>
            <person name="Fitzgerald M."/>
            <person name="Haas B."/>
            <person name="Abouelleil A."/>
            <person name="Allen A.W."/>
            <person name="Alvarado L."/>
            <person name="Arachchi H.M."/>
            <person name="Berlin A.M."/>
            <person name="Chapman S.B."/>
            <person name="Gainer-Dewar J."/>
            <person name="Goldberg J."/>
            <person name="Griggs A."/>
            <person name="Gujja S."/>
            <person name="Hansen M."/>
            <person name="Howarth C."/>
            <person name="Imamovic A."/>
            <person name="Ireland A."/>
            <person name="Larimer J."/>
            <person name="McCowan C."/>
            <person name="Murphy C."/>
            <person name="Pearson M."/>
            <person name="Poon T.W."/>
            <person name="Priest M."/>
            <person name="Roberts A."/>
            <person name="Saif S."/>
            <person name="Shea T."/>
            <person name="Sisk P."/>
            <person name="Sykes S."/>
            <person name="Wortman J."/>
            <person name="Nusbaum C."/>
            <person name="Birren B."/>
        </authorList>
    </citation>
    <scope>NUCLEOTIDE SEQUENCE [LARGE SCALE GENOMIC DNA]</scope>
    <source>
        <strain evidence="4 6">ATCC BAA-350</strain>
    </source>
</reference>
<evidence type="ECO:0000313" key="5">
    <source>
        <dbReference type="Proteomes" id="UP000013750"/>
    </source>
</evidence>
<dbReference type="eggNOG" id="COG4626">
    <property type="taxonomic scope" value="Bacteria"/>
</dbReference>
<dbReference type="Proteomes" id="UP000013750">
    <property type="component" value="Unassembled WGS sequence"/>
</dbReference>
<dbReference type="Proteomes" id="UP000014160">
    <property type="component" value="Unassembled WGS sequence"/>
</dbReference>
<dbReference type="Gene3D" id="3.40.50.300">
    <property type="entry name" value="P-loop containing nucleotide triphosphate hydrolases"/>
    <property type="match status" value="1"/>
</dbReference>
<dbReference type="InterPro" id="IPR027417">
    <property type="entry name" value="P-loop_NTPase"/>
</dbReference>
<accession>R2V6S5</accession>
<keyword evidence="6" id="KW-1185">Reference proteome</keyword>
<dbReference type="PATRIC" id="fig|1158614.3.peg.3321"/>
<dbReference type="EMBL" id="AJDQ01000012">
    <property type="protein sequence ID" value="EOI53391.1"/>
    <property type="molecule type" value="Genomic_DNA"/>
</dbReference>
<dbReference type="InterPro" id="IPR005021">
    <property type="entry name" value="Terminase_largesu-like"/>
</dbReference>
<dbReference type="OrthoDB" id="9760250at2"/>
<proteinExistence type="predicted"/>
<dbReference type="HOGENOM" id="CLU_026632_1_0_9"/>
<feature type="domain" description="Terminase large subunit-like ATPase" evidence="1">
    <location>
        <begin position="65"/>
        <end position="236"/>
    </location>
</feature>
<dbReference type="PANTHER" id="PTHR41287">
    <property type="match status" value="1"/>
</dbReference>
<dbReference type="GO" id="GO:0004519">
    <property type="term" value="F:endonuclease activity"/>
    <property type="evidence" value="ECO:0007669"/>
    <property type="project" value="InterPro"/>
</dbReference>
<protein>
    <recommendedName>
        <fullName evidence="7">Terminase large subunit</fullName>
    </recommendedName>
</protein>
<evidence type="ECO:0000259" key="1">
    <source>
        <dbReference type="Pfam" id="PF03354"/>
    </source>
</evidence>